<dbReference type="Proteomes" id="UP001501578">
    <property type="component" value="Unassembled WGS sequence"/>
</dbReference>
<keyword evidence="1" id="KW-0732">Signal</keyword>
<evidence type="ECO:0000313" key="3">
    <source>
        <dbReference type="Proteomes" id="UP001501578"/>
    </source>
</evidence>
<organism evidence="2 3">
    <name type="scientific">Nonomuraea longicatena</name>
    <dbReference type="NCBI Taxonomy" id="83682"/>
    <lineage>
        <taxon>Bacteria</taxon>
        <taxon>Bacillati</taxon>
        <taxon>Actinomycetota</taxon>
        <taxon>Actinomycetes</taxon>
        <taxon>Streptosporangiales</taxon>
        <taxon>Streptosporangiaceae</taxon>
        <taxon>Nonomuraea</taxon>
    </lineage>
</organism>
<protein>
    <recommendedName>
        <fullName evidence="4">Secreted protein</fullName>
    </recommendedName>
</protein>
<comment type="caution">
    <text evidence="2">The sequence shown here is derived from an EMBL/GenBank/DDBJ whole genome shotgun (WGS) entry which is preliminary data.</text>
</comment>
<feature type="chain" id="PRO_5047237915" description="Secreted protein" evidence="1">
    <location>
        <begin position="25"/>
        <end position="151"/>
    </location>
</feature>
<sequence>MKRIATLAVAVAAAGTLFSGAAHAATASEELPNVSVSGTAIGTFQPGTTGTYVIDVEKSGGPLYSQLFKLDAYVNKGQVVTGVEHVTNNCEYAFFAATCDILGLQQKPKQQVKVHVKVLSSATGPMTLDVSGITSVTEQTLDDNRVIINGS</sequence>
<dbReference type="RefSeq" id="WP_343955452.1">
    <property type="nucleotide sequence ID" value="NZ_BAAAHQ010000070.1"/>
</dbReference>
<dbReference type="EMBL" id="BAAAHQ010000070">
    <property type="protein sequence ID" value="GAA0954531.1"/>
    <property type="molecule type" value="Genomic_DNA"/>
</dbReference>
<name>A0ABN1RBR2_9ACTN</name>
<evidence type="ECO:0000256" key="1">
    <source>
        <dbReference type="SAM" id="SignalP"/>
    </source>
</evidence>
<evidence type="ECO:0008006" key="4">
    <source>
        <dbReference type="Google" id="ProtNLM"/>
    </source>
</evidence>
<proteinExistence type="predicted"/>
<reference evidence="2 3" key="1">
    <citation type="journal article" date="2019" name="Int. J. Syst. Evol. Microbiol.">
        <title>The Global Catalogue of Microorganisms (GCM) 10K type strain sequencing project: providing services to taxonomists for standard genome sequencing and annotation.</title>
        <authorList>
            <consortium name="The Broad Institute Genomics Platform"/>
            <consortium name="The Broad Institute Genome Sequencing Center for Infectious Disease"/>
            <person name="Wu L."/>
            <person name="Ma J."/>
        </authorList>
    </citation>
    <scope>NUCLEOTIDE SEQUENCE [LARGE SCALE GENOMIC DNA]</scope>
    <source>
        <strain evidence="2 3">JCM 11136</strain>
    </source>
</reference>
<evidence type="ECO:0000313" key="2">
    <source>
        <dbReference type="EMBL" id="GAA0954531.1"/>
    </source>
</evidence>
<feature type="signal peptide" evidence="1">
    <location>
        <begin position="1"/>
        <end position="24"/>
    </location>
</feature>
<keyword evidence="3" id="KW-1185">Reference proteome</keyword>
<gene>
    <name evidence="2" type="ORF">GCM10009560_78480</name>
</gene>
<accession>A0ABN1RBR2</accession>